<evidence type="ECO:0000313" key="3">
    <source>
        <dbReference type="Proteomes" id="UP001598448"/>
    </source>
</evidence>
<dbReference type="RefSeq" id="WP_386716179.1">
    <property type="nucleotide sequence ID" value="NZ_JBHXIJ010000144.1"/>
</dbReference>
<name>A0ABW6FW62_9ACTN</name>
<feature type="compositionally biased region" description="Pro residues" evidence="1">
    <location>
        <begin position="369"/>
        <end position="378"/>
    </location>
</feature>
<accession>A0ABW6FW62</accession>
<dbReference type="PRINTS" id="PR01217">
    <property type="entry name" value="PRICHEXTENSN"/>
</dbReference>
<gene>
    <name evidence="2" type="ORF">ACFWJN_19845</name>
</gene>
<evidence type="ECO:0000313" key="2">
    <source>
        <dbReference type="EMBL" id="MFD5101193.1"/>
    </source>
</evidence>
<proteinExistence type="predicted"/>
<organism evidence="2 3">
    <name type="scientific">Streptomyces albidochromogenes</name>
    <dbReference type="NCBI Taxonomy" id="329524"/>
    <lineage>
        <taxon>Bacteria</taxon>
        <taxon>Bacillati</taxon>
        <taxon>Actinomycetota</taxon>
        <taxon>Actinomycetes</taxon>
        <taxon>Kitasatosporales</taxon>
        <taxon>Streptomycetaceae</taxon>
        <taxon>Streptomyces</taxon>
    </lineage>
</organism>
<protein>
    <submittedName>
        <fullName evidence="2">Uncharacterized protein</fullName>
    </submittedName>
</protein>
<sequence>MTTPDFRPTHVVPQDGLPAWEEPDVSLPTEPLDPLLPVRLIDRRGDWGQILCANGWSAWVDGRLLVSVPGDPPAAGQPMARTADPRPLLARVEESLSQYRRAAEDLTAGRTDGQGFHRRTRGLRVGMVVDGEAVWLYDAEHERWVYCDGTRLATYATSSSPAAEDAPPREPTPREPTQVTARPPASPRTPPEGAPEDGLPAAPEPTRVVDPDAGRSPQASSPADRAAPPEPTRVVGPPSTTPSAPPDDEDPTPPEPTRVVTPPTTPPDDGERTPPEPTRVVGPPHTTPSTPPAAHEPTPPEPTRVVTPPADSTSPAGPPDAHEPTPPAPTRVVGGVPREPDDGGGGGDGDGGRDREATRIVRPGDDTAPRPPARPGDG</sequence>
<comment type="caution">
    <text evidence="2">The sequence shown here is derived from an EMBL/GenBank/DDBJ whole genome shotgun (WGS) entry which is preliminary data.</text>
</comment>
<feature type="region of interest" description="Disordered" evidence="1">
    <location>
        <begin position="1"/>
        <end position="25"/>
    </location>
</feature>
<feature type="compositionally biased region" description="Basic and acidic residues" evidence="1">
    <location>
        <begin position="350"/>
        <end position="368"/>
    </location>
</feature>
<feature type="compositionally biased region" description="Pro residues" evidence="1">
    <location>
        <begin position="184"/>
        <end position="193"/>
    </location>
</feature>
<dbReference type="EMBL" id="JBHXIJ010000144">
    <property type="protein sequence ID" value="MFD5101193.1"/>
    <property type="molecule type" value="Genomic_DNA"/>
</dbReference>
<reference evidence="2 3" key="1">
    <citation type="submission" date="2024-09" db="EMBL/GenBank/DDBJ databases">
        <title>The Natural Products Discovery Center: Release of the First 8490 Sequenced Strains for Exploring Actinobacteria Biosynthetic Diversity.</title>
        <authorList>
            <person name="Kalkreuter E."/>
            <person name="Kautsar S.A."/>
            <person name="Yang D."/>
            <person name="Bader C.D."/>
            <person name="Teijaro C.N."/>
            <person name="Fluegel L."/>
            <person name="Davis C.M."/>
            <person name="Simpson J.R."/>
            <person name="Lauterbach L."/>
            <person name="Steele A.D."/>
            <person name="Gui C."/>
            <person name="Meng S."/>
            <person name="Li G."/>
            <person name="Viehrig K."/>
            <person name="Ye F."/>
            <person name="Su P."/>
            <person name="Kiefer A.F."/>
            <person name="Nichols A."/>
            <person name="Cepeda A.J."/>
            <person name="Yan W."/>
            <person name="Fan B."/>
            <person name="Jiang Y."/>
            <person name="Adhikari A."/>
            <person name="Zheng C.-J."/>
            <person name="Schuster L."/>
            <person name="Cowan T.M."/>
            <person name="Smanski M.J."/>
            <person name="Chevrette M.G."/>
            <person name="De Carvalho L.P.S."/>
            <person name="Shen B."/>
        </authorList>
    </citation>
    <scope>NUCLEOTIDE SEQUENCE [LARGE SCALE GENOMIC DNA]</scope>
    <source>
        <strain evidence="2 3">NPDC058348</strain>
    </source>
</reference>
<feature type="region of interest" description="Disordered" evidence="1">
    <location>
        <begin position="157"/>
        <end position="378"/>
    </location>
</feature>
<keyword evidence="3" id="KW-1185">Reference proteome</keyword>
<evidence type="ECO:0000256" key="1">
    <source>
        <dbReference type="SAM" id="MobiDB-lite"/>
    </source>
</evidence>
<dbReference type="Proteomes" id="UP001598448">
    <property type="component" value="Unassembled WGS sequence"/>
</dbReference>